<gene>
    <name evidence="2" type="ORF">L596_021749</name>
</gene>
<comment type="caution">
    <text evidence="2">The sequence shown here is derived from an EMBL/GenBank/DDBJ whole genome shotgun (WGS) entry which is preliminary data.</text>
</comment>
<keyword evidence="3" id="KW-1185">Reference proteome</keyword>
<dbReference type="AlphaFoldDB" id="A0A4U5MJN2"/>
<accession>A0A4U5MJN2</accession>
<reference evidence="2 3" key="1">
    <citation type="journal article" date="2015" name="Genome Biol.">
        <title>Comparative genomics of Steinernema reveals deeply conserved gene regulatory networks.</title>
        <authorList>
            <person name="Dillman A.R."/>
            <person name="Macchietto M."/>
            <person name="Porter C.F."/>
            <person name="Rogers A."/>
            <person name="Williams B."/>
            <person name="Antoshechkin I."/>
            <person name="Lee M.M."/>
            <person name="Goodwin Z."/>
            <person name="Lu X."/>
            <person name="Lewis E.E."/>
            <person name="Goodrich-Blair H."/>
            <person name="Stock S.P."/>
            <person name="Adams B.J."/>
            <person name="Sternberg P.W."/>
            <person name="Mortazavi A."/>
        </authorList>
    </citation>
    <scope>NUCLEOTIDE SEQUENCE [LARGE SCALE GENOMIC DNA]</scope>
    <source>
        <strain evidence="2 3">ALL</strain>
    </source>
</reference>
<evidence type="ECO:0000259" key="1">
    <source>
        <dbReference type="Pfam" id="PF14214"/>
    </source>
</evidence>
<dbReference type="STRING" id="34508.A0A4U5MJN2"/>
<sequence length="237" mass="27368">MQADHWLFSHEQLAEYFLIVINNQIERHEMDYRKQVQEQTNLRSCLAADLIAGMEAELGPNATIGKVFMPPNTWPGSRPYMQNKYANLKTIVDQFGGRITWFITFTGNSNWPEIADNLKHRRDHPNAWIHNALLVCRVFNAKLNQLMDDVCKHHFLGKVAGWGYSIEFQKRGMPTPTSSLCSRKEKTPEHQTLWISMFLLRFLDFPPTTITLYGQKNSEDCTSWLLRTCCMTAANGV</sequence>
<protein>
    <recommendedName>
        <fullName evidence="1">Helitron helicase-like domain-containing protein</fullName>
    </recommendedName>
</protein>
<organism evidence="2 3">
    <name type="scientific">Steinernema carpocapsae</name>
    <name type="common">Entomopathogenic nematode</name>
    <dbReference type="NCBI Taxonomy" id="34508"/>
    <lineage>
        <taxon>Eukaryota</taxon>
        <taxon>Metazoa</taxon>
        <taxon>Ecdysozoa</taxon>
        <taxon>Nematoda</taxon>
        <taxon>Chromadorea</taxon>
        <taxon>Rhabditida</taxon>
        <taxon>Tylenchina</taxon>
        <taxon>Panagrolaimomorpha</taxon>
        <taxon>Strongyloidoidea</taxon>
        <taxon>Steinernematidae</taxon>
        <taxon>Steinernema</taxon>
    </lineage>
</organism>
<dbReference type="Pfam" id="PF14214">
    <property type="entry name" value="Helitron_like_N"/>
    <property type="match status" value="1"/>
</dbReference>
<evidence type="ECO:0000313" key="3">
    <source>
        <dbReference type="Proteomes" id="UP000298663"/>
    </source>
</evidence>
<proteinExistence type="predicted"/>
<evidence type="ECO:0000313" key="2">
    <source>
        <dbReference type="EMBL" id="TKR69609.1"/>
    </source>
</evidence>
<dbReference type="InterPro" id="IPR025476">
    <property type="entry name" value="Helitron_helicase-like"/>
</dbReference>
<feature type="domain" description="Helitron helicase-like" evidence="1">
    <location>
        <begin position="5"/>
        <end position="174"/>
    </location>
</feature>
<dbReference type="EMBL" id="AZBU02000007">
    <property type="protein sequence ID" value="TKR69609.1"/>
    <property type="molecule type" value="Genomic_DNA"/>
</dbReference>
<dbReference type="OrthoDB" id="6600746at2759"/>
<dbReference type="Proteomes" id="UP000298663">
    <property type="component" value="Unassembled WGS sequence"/>
</dbReference>
<name>A0A4U5MJN2_STECR</name>
<reference evidence="2 3" key="2">
    <citation type="journal article" date="2019" name="G3 (Bethesda)">
        <title>Hybrid Assembly of the Genome of the Entomopathogenic Nematode Steinernema carpocapsae Identifies the X-Chromosome.</title>
        <authorList>
            <person name="Serra L."/>
            <person name="Macchietto M."/>
            <person name="Macias-Munoz A."/>
            <person name="McGill C.J."/>
            <person name="Rodriguez I.M."/>
            <person name="Rodriguez B."/>
            <person name="Murad R."/>
            <person name="Mortazavi A."/>
        </authorList>
    </citation>
    <scope>NUCLEOTIDE SEQUENCE [LARGE SCALE GENOMIC DNA]</scope>
    <source>
        <strain evidence="2 3">ALL</strain>
    </source>
</reference>